<dbReference type="Proteomes" id="UP000295375">
    <property type="component" value="Unassembled WGS sequence"/>
</dbReference>
<evidence type="ECO:0000313" key="18">
    <source>
        <dbReference type="Proteomes" id="UP000295375"/>
    </source>
</evidence>
<keyword evidence="6" id="KW-0408">Iron</keyword>
<evidence type="ECO:0000256" key="3">
    <source>
        <dbReference type="ARBA" id="ARBA00022452"/>
    </source>
</evidence>
<dbReference type="PROSITE" id="PS52016">
    <property type="entry name" value="TONB_DEPENDENT_REC_3"/>
    <property type="match status" value="1"/>
</dbReference>
<comment type="caution">
    <text evidence="17">The sequence shown here is derived from an EMBL/GenBank/DDBJ whole genome shotgun (WGS) entry which is preliminary data.</text>
</comment>
<organism evidence="17 18">
    <name type="scientific">Permianibacter aggregans</name>
    <dbReference type="NCBI Taxonomy" id="1510150"/>
    <lineage>
        <taxon>Bacteria</taxon>
        <taxon>Pseudomonadati</taxon>
        <taxon>Pseudomonadota</taxon>
        <taxon>Gammaproteobacteria</taxon>
        <taxon>Pseudomonadales</taxon>
        <taxon>Pseudomonadaceae</taxon>
        <taxon>Permianibacter</taxon>
    </lineage>
</organism>
<evidence type="ECO:0000256" key="14">
    <source>
        <dbReference type="SAM" id="SignalP"/>
    </source>
</evidence>
<keyword evidence="8 12" id="KW-0798">TonB box</keyword>
<keyword evidence="10 11" id="KW-0998">Cell outer membrane</keyword>
<dbReference type="InterPro" id="IPR036942">
    <property type="entry name" value="Beta-barrel_TonB_sf"/>
</dbReference>
<keyword evidence="5 11" id="KW-0812">Transmembrane</keyword>
<feature type="region of interest" description="Disordered" evidence="13">
    <location>
        <begin position="269"/>
        <end position="288"/>
    </location>
</feature>
<keyword evidence="7" id="KW-0406">Ion transport</keyword>
<evidence type="ECO:0000256" key="1">
    <source>
        <dbReference type="ARBA" id="ARBA00004571"/>
    </source>
</evidence>
<dbReference type="InterPro" id="IPR000531">
    <property type="entry name" value="Beta-barrel_TonB"/>
</dbReference>
<evidence type="ECO:0000256" key="7">
    <source>
        <dbReference type="ARBA" id="ARBA00023065"/>
    </source>
</evidence>
<dbReference type="Pfam" id="PF07715">
    <property type="entry name" value="Plug"/>
    <property type="match status" value="1"/>
</dbReference>
<proteinExistence type="inferred from homology"/>
<dbReference type="PANTHER" id="PTHR32552:SF81">
    <property type="entry name" value="TONB-DEPENDENT OUTER MEMBRANE RECEPTOR"/>
    <property type="match status" value="1"/>
</dbReference>
<evidence type="ECO:0000256" key="13">
    <source>
        <dbReference type="SAM" id="MobiDB-lite"/>
    </source>
</evidence>
<evidence type="ECO:0000256" key="5">
    <source>
        <dbReference type="ARBA" id="ARBA00022692"/>
    </source>
</evidence>
<dbReference type="RefSeq" id="WP_133592455.1">
    <property type="nucleotide sequence ID" value="NZ_CP037953.1"/>
</dbReference>
<feature type="domain" description="TonB-dependent receptor plug" evidence="16">
    <location>
        <begin position="61"/>
        <end position="170"/>
    </location>
</feature>
<reference evidence="17 18" key="1">
    <citation type="submission" date="2019-03" db="EMBL/GenBank/DDBJ databases">
        <title>Genomic Encyclopedia of Type Strains, Phase IV (KMG-IV): sequencing the most valuable type-strain genomes for metagenomic binning, comparative biology and taxonomic classification.</title>
        <authorList>
            <person name="Goeker M."/>
        </authorList>
    </citation>
    <scope>NUCLEOTIDE SEQUENCE [LARGE SCALE GENOMIC DNA]</scope>
    <source>
        <strain evidence="17 18">DSM 103792</strain>
    </source>
</reference>
<evidence type="ECO:0000256" key="12">
    <source>
        <dbReference type="RuleBase" id="RU003357"/>
    </source>
</evidence>
<evidence type="ECO:0000256" key="8">
    <source>
        <dbReference type="ARBA" id="ARBA00023077"/>
    </source>
</evidence>
<feature type="chain" id="PRO_5020526733" evidence="14">
    <location>
        <begin position="29"/>
        <end position="745"/>
    </location>
</feature>
<dbReference type="CDD" id="cd01347">
    <property type="entry name" value="ligand_gated_channel"/>
    <property type="match status" value="1"/>
</dbReference>
<feature type="signal peptide" evidence="14">
    <location>
        <begin position="1"/>
        <end position="28"/>
    </location>
</feature>
<dbReference type="AlphaFoldDB" id="A0A4R6UFX1"/>
<evidence type="ECO:0000256" key="2">
    <source>
        <dbReference type="ARBA" id="ARBA00022448"/>
    </source>
</evidence>
<comment type="subcellular location">
    <subcellularLocation>
        <location evidence="1 11">Cell outer membrane</location>
        <topology evidence="1 11">Multi-pass membrane protein</topology>
    </subcellularLocation>
</comment>
<sequence length="745" mass="82083">MRTTRFPYRKTLLVSAVLGVLSGAPVYAEDAPDAENAATEEQQKSGAEVIEVTARRYKESIKDVPVAVTALSEQKLMDKGTQTLIDIERFVPNLTVNASRATSTTLTAYIRGVGQNDPLWGFEPGVGLYIDDVYVARPQGGVLDLLDIQRVEILRGPQGTLYGKNTMGGAIKYVTRDLPDYTRGYVEGVIGSYNQRDVKAGFSTPITDKLLIGISAANLTRDGFGEVVGPSPFAGTDVSDKDITAARVNVTWKPSDTVTVKFVADDTQDDSNVRGGHRLDTSPTTGDAPLEDVFDTRQNMDPKRQEVTSSGQALTISWAMSDDWEFKSVTAQREGDTLSDIDFDATQINSFDVPAIYEDEQFTQEFQLTYTGERLDFVSGVYYLDGDACGNFDVVFGLVPLVQTTYGCVNTVSKSLYAQASYRFDDAWSMTLGARYDEDEKEATVGVNRFLGLPGTVILPLPGGEFTENETFDDFSPRVGVEYRASENTMWYFSYSHGFKSGGFNMRANPALDPAANQAFQPETADSLELGFKGSFLDNRVQTYVALFTQKYEDKQVPVSVVLPGGGFVSRVLNAADADLNGLELELNARITDDFSLFLMYGYLDAEYNEFVGSLGVDGSVTSDLSDVARVINAPENQYTIGLSYELEAGPGRLLMSTDYAWRDDLFIYDVSPLTDQEAYGVWNASVVYYLDDSGWRFALHGRNLADEEYRTAAYDFSTTAVADRLLTGYYGDPMNWSLSAMYSF</sequence>
<dbReference type="Pfam" id="PF00593">
    <property type="entry name" value="TonB_dep_Rec_b-barrel"/>
    <property type="match status" value="1"/>
</dbReference>
<keyword evidence="3 11" id="KW-1134">Transmembrane beta strand</keyword>
<evidence type="ECO:0000256" key="4">
    <source>
        <dbReference type="ARBA" id="ARBA00022496"/>
    </source>
</evidence>
<evidence type="ECO:0000259" key="15">
    <source>
        <dbReference type="Pfam" id="PF00593"/>
    </source>
</evidence>
<evidence type="ECO:0000256" key="6">
    <source>
        <dbReference type="ARBA" id="ARBA00023004"/>
    </source>
</evidence>
<dbReference type="PANTHER" id="PTHR32552">
    <property type="entry name" value="FERRICHROME IRON RECEPTOR-RELATED"/>
    <property type="match status" value="1"/>
</dbReference>
<keyword evidence="14" id="KW-0732">Signal</keyword>
<evidence type="ECO:0000256" key="10">
    <source>
        <dbReference type="ARBA" id="ARBA00023237"/>
    </source>
</evidence>
<keyword evidence="18" id="KW-1185">Reference proteome</keyword>
<evidence type="ECO:0000313" key="17">
    <source>
        <dbReference type="EMBL" id="TDQ45658.1"/>
    </source>
</evidence>
<gene>
    <name evidence="17" type="ORF">EV696_1184</name>
</gene>
<evidence type="ECO:0000259" key="16">
    <source>
        <dbReference type="Pfam" id="PF07715"/>
    </source>
</evidence>
<dbReference type="SUPFAM" id="SSF56935">
    <property type="entry name" value="Porins"/>
    <property type="match status" value="1"/>
</dbReference>
<dbReference type="Gene3D" id="2.40.170.20">
    <property type="entry name" value="TonB-dependent receptor, beta-barrel domain"/>
    <property type="match status" value="1"/>
</dbReference>
<keyword evidence="4" id="KW-0410">Iron transport</keyword>
<dbReference type="OrthoDB" id="127311at2"/>
<dbReference type="InterPro" id="IPR012910">
    <property type="entry name" value="Plug_dom"/>
</dbReference>
<dbReference type="EMBL" id="SNYM01000018">
    <property type="protein sequence ID" value="TDQ45658.1"/>
    <property type="molecule type" value="Genomic_DNA"/>
</dbReference>
<accession>A0A4R6UFX1</accession>
<keyword evidence="17" id="KW-0675">Receptor</keyword>
<name>A0A4R6UFX1_9GAMM</name>
<keyword evidence="9 11" id="KW-0472">Membrane</keyword>
<dbReference type="GO" id="GO:0006826">
    <property type="term" value="P:iron ion transport"/>
    <property type="evidence" value="ECO:0007669"/>
    <property type="project" value="UniProtKB-KW"/>
</dbReference>
<keyword evidence="2 11" id="KW-0813">Transport</keyword>
<evidence type="ECO:0000256" key="9">
    <source>
        <dbReference type="ARBA" id="ARBA00023136"/>
    </source>
</evidence>
<evidence type="ECO:0000256" key="11">
    <source>
        <dbReference type="PROSITE-ProRule" id="PRU01360"/>
    </source>
</evidence>
<comment type="similarity">
    <text evidence="11 12">Belongs to the TonB-dependent receptor family.</text>
</comment>
<feature type="domain" description="TonB-dependent receptor-like beta-barrel" evidence="15">
    <location>
        <begin position="268"/>
        <end position="705"/>
    </location>
</feature>
<protein>
    <submittedName>
        <fullName evidence="17">Iron complex outermembrane receptor protein</fullName>
    </submittedName>
</protein>
<dbReference type="InterPro" id="IPR039426">
    <property type="entry name" value="TonB-dep_rcpt-like"/>
</dbReference>
<dbReference type="GO" id="GO:0009279">
    <property type="term" value="C:cell outer membrane"/>
    <property type="evidence" value="ECO:0007669"/>
    <property type="project" value="UniProtKB-SubCell"/>
</dbReference>